<feature type="compositionally biased region" description="Basic and acidic residues" evidence="1">
    <location>
        <begin position="120"/>
        <end position="129"/>
    </location>
</feature>
<feature type="signal peptide" evidence="2">
    <location>
        <begin position="1"/>
        <end position="16"/>
    </location>
</feature>
<gene>
    <name evidence="3" type="ORF">GUJ93_ZPchr0013g36307</name>
</gene>
<reference evidence="3" key="2">
    <citation type="submission" date="2021-02" db="EMBL/GenBank/DDBJ databases">
        <authorList>
            <person name="Kimball J.A."/>
            <person name="Haas M.W."/>
            <person name="Macchietto M."/>
            <person name="Kono T."/>
            <person name="Duquette J."/>
            <person name="Shao M."/>
        </authorList>
    </citation>
    <scope>NUCLEOTIDE SEQUENCE</scope>
    <source>
        <tissue evidence="3">Fresh leaf tissue</tissue>
    </source>
</reference>
<dbReference type="EMBL" id="JAAALK010000079">
    <property type="protein sequence ID" value="KAG8096305.1"/>
    <property type="molecule type" value="Genomic_DNA"/>
</dbReference>
<keyword evidence="4" id="KW-1185">Reference proteome</keyword>
<organism evidence="3 4">
    <name type="scientific">Zizania palustris</name>
    <name type="common">Northern wild rice</name>
    <dbReference type="NCBI Taxonomy" id="103762"/>
    <lineage>
        <taxon>Eukaryota</taxon>
        <taxon>Viridiplantae</taxon>
        <taxon>Streptophyta</taxon>
        <taxon>Embryophyta</taxon>
        <taxon>Tracheophyta</taxon>
        <taxon>Spermatophyta</taxon>
        <taxon>Magnoliopsida</taxon>
        <taxon>Liliopsida</taxon>
        <taxon>Poales</taxon>
        <taxon>Poaceae</taxon>
        <taxon>BOP clade</taxon>
        <taxon>Oryzoideae</taxon>
        <taxon>Oryzeae</taxon>
        <taxon>Zizaniinae</taxon>
        <taxon>Zizania</taxon>
    </lineage>
</organism>
<protein>
    <submittedName>
        <fullName evidence="3">Uncharacterized protein</fullName>
    </submittedName>
</protein>
<proteinExistence type="predicted"/>
<evidence type="ECO:0000256" key="1">
    <source>
        <dbReference type="SAM" id="MobiDB-lite"/>
    </source>
</evidence>
<keyword evidence="2" id="KW-0732">Signal</keyword>
<evidence type="ECO:0000256" key="2">
    <source>
        <dbReference type="SAM" id="SignalP"/>
    </source>
</evidence>
<evidence type="ECO:0000313" key="3">
    <source>
        <dbReference type="EMBL" id="KAG8096305.1"/>
    </source>
</evidence>
<feature type="chain" id="PRO_5035184552" evidence="2">
    <location>
        <begin position="17"/>
        <end position="161"/>
    </location>
</feature>
<name>A0A8J5WRI7_ZIZPA</name>
<dbReference type="Proteomes" id="UP000729402">
    <property type="component" value="Unassembled WGS sequence"/>
</dbReference>
<accession>A0A8J5WRI7</accession>
<comment type="caution">
    <text evidence="3">The sequence shown here is derived from an EMBL/GenBank/DDBJ whole genome shotgun (WGS) entry which is preliminary data.</text>
</comment>
<sequence>MVRRWLLFAGSGGVELLFDIGLNCSSNTQTKHMPISFLACLSSLMRRALFNSISGSLVPSADPWKTFLCCNQDGQVGLQLWGHHISNSKGGRLCMVTARLVIIEMQTVGAREARGAQSARGREGWEARRRGAGAGASWGMTRRGGVHRDAFRALVGRTSAE</sequence>
<feature type="region of interest" description="Disordered" evidence="1">
    <location>
        <begin position="114"/>
        <end position="139"/>
    </location>
</feature>
<reference evidence="3" key="1">
    <citation type="journal article" date="2021" name="bioRxiv">
        <title>Whole Genome Assembly and Annotation of Northern Wild Rice, Zizania palustris L., Supports a Whole Genome Duplication in the Zizania Genus.</title>
        <authorList>
            <person name="Haas M."/>
            <person name="Kono T."/>
            <person name="Macchietto M."/>
            <person name="Millas R."/>
            <person name="McGilp L."/>
            <person name="Shao M."/>
            <person name="Duquette J."/>
            <person name="Hirsch C.N."/>
            <person name="Kimball J."/>
        </authorList>
    </citation>
    <scope>NUCLEOTIDE SEQUENCE</scope>
    <source>
        <tissue evidence="3">Fresh leaf tissue</tissue>
    </source>
</reference>
<dbReference type="AlphaFoldDB" id="A0A8J5WRI7"/>
<evidence type="ECO:0000313" key="4">
    <source>
        <dbReference type="Proteomes" id="UP000729402"/>
    </source>
</evidence>